<accession>D5G7W6</accession>
<name>D5G7W6_TUBMM</name>
<sequence length="163" mass="17038">MSSNPAAGSSTMAYYSGHPLTDEEIANTPAIYTPVIGPTHISMSYADSTCSSNSDVSPFFYEGIWLEGPDAPQGVLTEQTPLLSAPVPFDPELDGFQLDIAGAVPLKPGDLESGSLAQVENVVGLGTRLSSVIGRLWGWILGIFQSCGLVGDTGDENGEGEED</sequence>
<dbReference type="KEGG" id="tml:GSTUM_00002682001"/>
<dbReference type="InParanoid" id="D5G7W6"/>
<reference evidence="1 2" key="1">
    <citation type="journal article" date="2010" name="Nature">
        <title>Perigord black truffle genome uncovers evolutionary origins and mechanisms of symbiosis.</title>
        <authorList>
            <person name="Martin F."/>
            <person name="Kohler A."/>
            <person name="Murat C."/>
            <person name="Balestrini R."/>
            <person name="Coutinho P.M."/>
            <person name="Jaillon O."/>
            <person name="Montanini B."/>
            <person name="Morin E."/>
            <person name="Noel B."/>
            <person name="Percudani R."/>
            <person name="Porcel B."/>
            <person name="Rubini A."/>
            <person name="Amicucci A."/>
            <person name="Amselem J."/>
            <person name="Anthouard V."/>
            <person name="Arcioni S."/>
            <person name="Artiguenave F."/>
            <person name="Aury J.M."/>
            <person name="Ballario P."/>
            <person name="Bolchi A."/>
            <person name="Brenna A."/>
            <person name="Brun A."/>
            <person name="Buee M."/>
            <person name="Cantarel B."/>
            <person name="Chevalier G."/>
            <person name="Couloux A."/>
            <person name="Da Silva C."/>
            <person name="Denoeud F."/>
            <person name="Duplessis S."/>
            <person name="Ghignone S."/>
            <person name="Hilselberger B."/>
            <person name="Iotti M."/>
            <person name="Marcais B."/>
            <person name="Mello A."/>
            <person name="Miranda M."/>
            <person name="Pacioni G."/>
            <person name="Quesneville H."/>
            <person name="Riccioni C."/>
            <person name="Ruotolo R."/>
            <person name="Splivallo R."/>
            <person name="Stocchi V."/>
            <person name="Tisserant E."/>
            <person name="Viscomi A.R."/>
            <person name="Zambonelli A."/>
            <person name="Zampieri E."/>
            <person name="Henrissat B."/>
            <person name="Lebrun M.H."/>
            <person name="Paolocci F."/>
            <person name="Bonfante P."/>
            <person name="Ottonello S."/>
            <person name="Wincker P."/>
        </authorList>
    </citation>
    <scope>NUCLEOTIDE SEQUENCE [LARGE SCALE GENOMIC DNA]</scope>
    <source>
        <strain evidence="1 2">Mel28</strain>
    </source>
</reference>
<dbReference type="RefSeq" id="XP_002836418.1">
    <property type="nucleotide sequence ID" value="XM_002836372.1"/>
</dbReference>
<keyword evidence="2" id="KW-1185">Reference proteome</keyword>
<protein>
    <submittedName>
        <fullName evidence="1">(Perigord truffle) hypothetical protein</fullName>
    </submittedName>
</protein>
<organism evidence="1 2">
    <name type="scientific">Tuber melanosporum (strain Mel28)</name>
    <name type="common">Perigord black truffle</name>
    <dbReference type="NCBI Taxonomy" id="656061"/>
    <lineage>
        <taxon>Eukaryota</taxon>
        <taxon>Fungi</taxon>
        <taxon>Dikarya</taxon>
        <taxon>Ascomycota</taxon>
        <taxon>Pezizomycotina</taxon>
        <taxon>Pezizomycetes</taxon>
        <taxon>Pezizales</taxon>
        <taxon>Tuberaceae</taxon>
        <taxon>Tuber</taxon>
    </lineage>
</organism>
<evidence type="ECO:0000313" key="1">
    <source>
        <dbReference type="EMBL" id="CAZ80609.1"/>
    </source>
</evidence>
<proteinExistence type="predicted"/>
<dbReference type="EMBL" id="FN430032">
    <property type="protein sequence ID" value="CAZ80609.1"/>
    <property type="molecule type" value="Genomic_DNA"/>
</dbReference>
<dbReference type="HOGENOM" id="CLU_1628254_0_0_1"/>
<dbReference type="AlphaFoldDB" id="D5G7W6"/>
<dbReference type="Proteomes" id="UP000006911">
    <property type="component" value="Unassembled WGS sequence"/>
</dbReference>
<dbReference type="GeneID" id="9181428"/>
<evidence type="ECO:0000313" key="2">
    <source>
        <dbReference type="Proteomes" id="UP000006911"/>
    </source>
</evidence>
<gene>
    <name evidence="1" type="ORF">GSTUM_00002682001</name>
</gene>